<dbReference type="InterPro" id="IPR038570">
    <property type="entry name" value="HicA_sf"/>
</dbReference>
<evidence type="ECO:0000256" key="6">
    <source>
        <dbReference type="ARBA" id="ARBA00022884"/>
    </source>
</evidence>
<evidence type="ECO:0000256" key="1">
    <source>
        <dbReference type="ARBA" id="ARBA00006620"/>
    </source>
</evidence>
<keyword evidence="4" id="KW-0255">Endonuclease</keyword>
<reference evidence="8" key="1">
    <citation type="journal article" date="2020" name="mSystems">
        <title>Genome- and Community-Level Interaction Insights into Carbon Utilization and Element Cycling Functions of Hydrothermarchaeota in Hydrothermal Sediment.</title>
        <authorList>
            <person name="Zhou Z."/>
            <person name="Liu Y."/>
            <person name="Xu W."/>
            <person name="Pan J."/>
            <person name="Luo Z.H."/>
            <person name="Li M."/>
        </authorList>
    </citation>
    <scope>NUCLEOTIDE SEQUENCE [LARGE SCALE GENOMIC DNA]</scope>
    <source>
        <strain evidence="8">SpSt-477</strain>
    </source>
</reference>
<keyword evidence="6" id="KW-0694">RNA-binding</keyword>
<evidence type="ECO:0000256" key="2">
    <source>
        <dbReference type="ARBA" id="ARBA00022649"/>
    </source>
</evidence>
<organism evidence="8">
    <name type="scientific">Desulfatirhabdium butyrativorans</name>
    <dbReference type="NCBI Taxonomy" id="340467"/>
    <lineage>
        <taxon>Bacteria</taxon>
        <taxon>Pseudomonadati</taxon>
        <taxon>Thermodesulfobacteriota</taxon>
        <taxon>Desulfobacteria</taxon>
        <taxon>Desulfobacterales</taxon>
        <taxon>Desulfatirhabdiaceae</taxon>
        <taxon>Desulfatirhabdium</taxon>
    </lineage>
</organism>
<proteinExistence type="inferred from homology"/>
<dbReference type="EMBL" id="DSUH01000036">
    <property type="protein sequence ID" value="HGU31528.1"/>
    <property type="molecule type" value="Genomic_DNA"/>
</dbReference>
<evidence type="ECO:0000313" key="8">
    <source>
        <dbReference type="EMBL" id="HGU31528.1"/>
    </source>
</evidence>
<protein>
    <submittedName>
        <fullName evidence="8">Type II toxin-antitoxin system HicA family toxin</fullName>
    </submittedName>
</protein>
<evidence type="ECO:0000256" key="7">
    <source>
        <dbReference type="ARBA" id="ARBA00023016"/>
    </source>
</evidence>
<gene>
    <name evidence="8" type="ORF">ENS29_01570</name>
</gene>
<name>A0A7C4RMX3_9BACT</name>
<comment type="caution">
    <text evidence="8">The sequence shown here is derived from an EMBL/GenBank/DDBJ whole genome shotgun (WGS) entry which is preliminary data.</text>
</comment>
<dbReference type="InterPro" id="IPR012933">
    <property type="entry name" value="HicA_mRNA_interferase"/>
</dbReference>
<evidence type="ECO:0000256" key="3">
    <source>
        <dbReference type="ARBA" id="ARBA00022722"/>
    </source>
</evidence>
<keyword evidence="2" id="KW-1277">Toxin-antitoxin system</keyword>
<dbReference type="GO" id="GO:0003729">
    <property type="term" value="F:mRNA binding"/>
    <property type="evidence" value="ECO:0007669"/>
    <property type="project" value="InterPro"/>
</dbReference>
<dbReference type="SUPFAM" id="SSF54786">
    <property type="entry name" value="YcfA/nrd intein domain"/>
    <property type="match status" value="1"/>
</dbReference>
<keyword evidence="3" id="KW-0540">Nuclease</keyword>
<evidence type="ECO:0000256" key="5">
    <source>
        <dbReference type="ARBA" id="ARBA00022801"/>
    </source>
</evidence>
<keyword evidence="7" id="KW-0346">Stress response</keyword>
<dbReference type="GO" id="GO:0016787">
    <property type="term" value="F:hydrolase activity"/>
    <property type="evidence" value="ECO:0007669"/>
    <property type="project" value="UniProtKB-KW"/>
</dbReference>
<evidence type="ECO:0000256" key="4">
    <source>
        <dbReference type="ARBA" id="ARBA00022759"/>
    </source>
</evidence>
<sequence>MTAVIRPTTYQVQVKVFEAAGCTYVRTQGDHLVYHYPGALRPVIIPKYREVPVFIIRNNMKTIGLSVEQYFSLLEGV</sequence>
<dbReference type="GO" id="GO:0004519">
    <property type="term" value="F:endonuclease activity"/>
    <property type="evidence" value="ECO:0007669"/>
    <property type="project" value="UniProtKB-KW"/>
</dbReference>
<comment type="similarity">
    <text evidence="1">Belongs to the HicA mRNA interferase family.</text>
</comment>
<dbReference type="Gene3D" id="3.30.920.30">
    <property type="entry name" value="Hypothetical protein"/>
    <property type="match status" value="1"/>
</dbReference>
<dbReference type="Pfam" id="PF07927">
    <property type="entry name" value="HicA_toxin"/>
    <property type="match status" value="1"/>
</dbReference>
<keyword evidence="5" id="KW-0378">Hydrolase</keyword>
<dbReference type="AlphaFoldDB" id="A0A7C4RMX3"/>
<accession>A0A7C4RMX3</accession>